<evidence type="ECO:0000313" key="2">
    <source>
        <dbReference type="EMBL" id="CAF1127468.1"/>
    </source>
</evidence>
<dbReference type="Proteomes" id="UP000663860">
    <property type="component" value="Unassembled WGS sequence"/>
</dbReference>
<reference evidence="3" key="1">
    <citation type="submission" date="2021-02" db="EMBL/GenBank/DDBJ databases">
        <authorList>
            <person name="Nowell W R."/>
        </authorList>
    </citation>
    <scope>NUCLEOTIDE SEQUENCE</scope>
</reference>
<accession>A0A820RDR9</accession>
<organism evidence="3 4">
    <name type="scientific">Adineta steineri</name>
    <dbReference type="NCBI Taxonomy" id="433720"/>
    <lineage>
        <taxon>Eukaryota</taxon>
        <taxon>Metazoa</taxon>
        <taxon>Spiralia</taxon>
        <taxon>Gnathifera</taxon>
        <taxon>Rotifera</taxon>
        <taxon>Eurotatoria</taxon>
        <taxon>Bdelloidea</taxon>
        <taxon>Adinetida</taxon>
        <taxon>Adinetidae</taxon>
        <taxon>Adineta</taxon>
    </lineage>
</organism>
<protein>
    <submittedName>
        <fullName evidence="3">Uncharacterized protein</fullName>
    </submittedName>
</protein>
<dbReference type="EMBL" id="CAJNOE010000295">
    <property type="protein sequence ID" value="CAF1127468.1"/>
    <property type="molecule type" value="Genomic_DNA"/>
</dbReference>
<gene>
    <name evidence="2" type="ORF">IZO911_LOCUS24497</name>
    <name evidence="3" type="ORF">OKA104_LOCUS53229</name>
</gene>
<name>A0A820RDR9_9BILA</name>
<dbReference type="Proteomes" id="UP000663881">
    <property type="component" value="Unassembled WGS sequence"/>
</dbReference>
<proteinExistence type="predicted"/>
<comment type="caution">
    <text evidence="3">The sequence shown here is derived from an EMBL/GenBank/DDBJ whole genome shotgun (WGS) entry which is preliminary data.</text>
</comment>
<evidence type="ECO:0000256" key="1">
    <source>
        <dbReference type="SAM" id="MobiDB-lite"/>
    </source>
</evidence>
<evidence type="ECO:0000313" key="4">
    <source>
        <dbReference type="Proteomes" id="UP000663881"/>
    </source>
</evidence>
<evidence type="ECO:0000313" key="3">
    <source>
        <dbReference type="EMBL" id="CAF4433745.1"/>
    </source>
</evidence>
<feature type="compositionally biased region" description="Acidic residues" evidence="1">
    <location>
        <begin position="1"/>
        <end position="19"/>
    </location>
</feature>
<feature type="region of interest" description="Disordered" evidence="1">
    <location>
        <begin position="1"/>
        <end position="28"/>
    </location>
</feature>
<dbReference type="AlphaFoldDB" id="A0A820RDR9"/>
<dbReference type="EMBL" id="CAJOAY010032667">
    <property type="protein sequence ID" value="CAF4433745.1"/>
    <property type="molecule type" value="Genomic_DNA"/>
</dbReference>
<sequence>MENDFIEEPILADDDDDEEQSHGYKTKSKHDKLIDSIVHLGGKKRKVTLRTEPISNPNNLIASTQTCKFK</sequence>